<keyword evidence="9" id="KW-0809">Transit peptide</keyword>
<dbReference type="Proteomes" id="UP001162164">
    <property type="component" value="Unassembled WGS sequence"/>
</dbReference>
<dbReference type="PROSITE" id="PS51718">
    <property type="entry name" value="G_DYNAMIN_2"/>
    <property type="match status" value="1"/>
</dbReference>
<evidence type="ECO:0000256" key="17">
    <source>
        <dbReference type="ARBA" id="ARBA00044791"/>
    </source>
</evidence>
<evidence type="ECO:0000259" key="20">
    <source>
        <dbReference type="PROSITE" id="PS51718"/>
    </source>
</evidence>
<reference evidence="21" key="1">
    <citation type="journal article" date="2023" name="Insect Mol. Biol.">
        <title>Genome sequencing provides insights into the evolution of gene families encoding plant cell wall-degrading enzymes in longhorned beetles.</title>
        <authorList>
            <person name="Shin N.R."/>
            <person name="Okamura Y."/>
            <person name="Kirsch R."/>
            <person name="Pauchet Y."/>
        </authorList>
    </citation>
    <scope>NUCLEOTIDE SEQUENCE</scope>
    <source>
        <strain evidence="21">MMC_N1</strain>
    </source>
</reference>
<evidence type="ECO:0000256" key="12">
    <source>
        <dbReference type="ARBA" id="ARBA00023121"/>
    </source>
</evidence>
<keyword evidence="10" id="KW-1133">Transmembrane helix</keyword>
<comment type="caution">
    <text evidence="21">The sequence shown here is derived from an EMBL/GenBank/DDBJ whole genome shotgun (WGS) entry which is preliminary data.</text>
</comment>
<proteinExistence type="predicted"/>
<keyword evidence="15" id="KW-0472">Membrane</keyword>
<evidence type="ECO:0000256" key="8">
    <source>
        <dbReference type="ARBA" id="ARBA00022801"/>
    </source>
</evidence>
<keyword evidence="22" id="KW-1185">Reference proteome</keyword>
<evidence type="ECO:0000256" key="14">
    <source>
        <dbReference type="ARBA" id="ARBA00023134"/>
    </source>
</evidence>
<keyword evidence="7" id="KW-0999">Mitochondrion inner membrane</keyword>
<evidence type="ECO:0000256" key="16">
    <source>
        <dbReference type="ARBA" id="ARBA00023157"/>
    </source>
</evidence>
<keyword evidence="11 19" id="KW-0175">Coiled coil</keyword>
<keyword evidence="12" id="KW-0446">Lipid-binding</keyword>
<evidence type="ECO:0000256" key="11">
    <source>
        <dbReference type="ARBA" id="ARBA00023054"/>
    </source>
</evidence>
<dbReference type="InterPro" id="IPR045817">
    <property type="entry name" value="OPA1_C"/>
</dbReference>
<dbReference type="CDD" id="cd08771">
    <property type="entry name" value="DLP_1"/>
    <property type="match status" value="1"/>
</dbReference>
<feature type="coiled-coil region" evidence="19">
    <location>
        <begin position="113"/>
        <end position="158"/>
    </location>
</feature>
<evidence type="ECO:0000256" key="6">
    <source>
        <dbReference type="ARBA" id="ARBA00022741"/>
    </source>
</evidence>
<evidence type="ECO:0000313" key="21">
    <source>
        <dbReference type="EMBL" id="KAJ8965842.1"/>
    </source>
</evidence>
<comment type="subcellular location">
    <subcellularLocation>
        <location evidence="1">Mitochondrion inner membrane</location>
        <topology evidence="1">Single-pass membrane protein</topology>
    </subcellularLocation>
    <subcellularLocation>
        <location evidence="2">Mitochondrion intermembrane space</location>
    </subcellularLocation>
</comment>
<evidence type="ECO:0000313" key="22">
    <source>
        <dbReference type="Proteomes" id="UP001162164"/>
    </source>
</evidence>
<feature type="non-terminal residue" evidence="21">
    <location>
        <position position="1"/>
    </location>
</feature>
<dbReference type="EMBL" id="JAPWTJ010002514">
    <property type="protein sequence ID" value="KAJ8965842.1"/>
    <property type="molecule type" value="Genomic_DNA"/>
</dbReference>
<evidence type="ECO:0000256" key="3">
    <source>
        <dbReference type="ARBA" id="ARBA00011980"/>
    </source>
</evidence>
<feature type="domain" description="Dynamin-type G" evidence="20">
    <location>
        <begin position="191"/>
        <end position="550"/>
    </location>
</feature>
<dbReference type="PANTHER" id="PTHR11566:SF67">
    <property type="entry name" value="DYNAMIN-LIKE 120 KDA PROTEIN, MITOCHONDRIAL"/>
    <property type="match status" value="1"/>
</dbReference>
<dbReference type="InterPro" id="IPR022812">
    <property type="entry name" value="Dynamin"/>
</dbReference>
<dbReference type="SMART" id="SM00053">
    <property type="entry name" value="DYNc"/>
    <property type="match status" value="1"/>
</dbReference>
<comment type="catalytic activity">
    <reaction evidence="18">
        <text>GTP + H2O = GDP + phosphate + H(+)</text>
        <dbReference type="Rhea" id="RHEA:19669"/>
        <dbReference type="ChEBI" id="CHEBI:15377"/>
        <dbReference type="ChEBI" id="CHEBI:15378"/>
        <dbReference type="ChEBI" id="CHEBI:37565"/>
        <dbReference type="ChEBI" id="CHEBI:43474"/>
        <dbReference type="ChEBI" id="CHEBI:58189"/>
        <dbReference type="EC" id="3.6.5.5"/>
    </reaction>
</comment>
<dbReference type="InterPro" id="IPR045063">
    <property type="entry name" value="Dynamin_N"/>
</dbReference>
<accession>A0ABQ9IU89</accession>
<evidence type="ECO:0000256" key="19">
    <source>
        <dbReference type="SAM" id="Coils"/>
    </source>
</evidence>
<evidence type="ECO:0000256" key="1">
    <source>
        <dbReference type="ARBA" id="ARBA00004434"/>
    </source>
</evidence>
<keyword evidence="5" id="KW-0053">Apoptosis</keyword>
<dbReference type="Gene3D" id="3.40.50.300">
    <property type="entry name" value="P-loop containing nucleotide triphosphate hydrolases"/>
    <property type="match status" value="2"/>
</dbReference>
<evidence type="ECO:0000256" key="9">
    <source>
        <dbReference type="ARBA" id="ARBA00022946"/>
    </source>
</evidence>
<dbReference type="SUPFAM" id="SSF52540">
    <property type="entry name" value="P-loop containing nucleoside triphosphate hydrolases"/>
    <property type="match status" value="1"/>
</dbReference>
<keyword evidence="6" id="KW-0547">Nucleotide-binding</keyword>
<organism evidence="21 22">
    <name type="scientific">Molorchus minor</name>
    <dbReference type="NCBI Taxonomy" id="1323400"/>
    <lineage>
        <taxon>Eukaryota</taxon>
        <taxon>Metazoa</taxon>
        <taxon>Ecdysozoa</taxon>
        <taxon>Arthropoda</taxon>
        <taxon>Hexapoda</taxon>
        <taxon>Insecta</taxon>
        <taxon>Pterygota</taxon>
        <taxon>Neoptera</taxon>
        <taxon>Endopterygota</taxon>
        <taxon>Coleoptera</taxon>
        <taxon>Polyphaga</taxon>
        <taxon>Cucujiformia</taxon>
        <taxon>Chrysomeloidea</taxon>
        <taxon>Cerambycidae</taxon>
        <taxon>Lamiinae</taxon>
        <taxon>Monochamini</taxon>
        <taxon>Molorchus</taxon>
    </lineage>
</organism>
<dbReference type="Pfam" id="PF00350">
    <property type="entry name" value="Dynamin_N"/>
    <property type="match status" value="1"/>
</dbReference>
<dbReference type="EC" id="3.6.5.5" evidence="3"/>
<keyword evidence="13" id="KW-0496">Mitochondrion</keyword>
<evidence type="ECO:0000256" key="15">
    <source>
        <dbReference type="ARBA" id="ARBA00023136"/>
    </source>
</evidence>
<dbReference type="Pfam" id="PF19434">
    <property type="entry name" value="OPA1_C"/>
    <property type="match status" value="1"/>
</dbReference>
<keyword evidence="14" id="KW-0342">GTP-binding</keyword>
<dbReference type="InterPro" id="IPR030381">
    <property type="entry name" value="G_DYNAMIN_dom"/>
</dbReference>
<evidence type="ECO:0000256" key="18">
    <source>
        <dbReference type="ARBA" id="ARBA00048040"/>
    </source>
</evidence>
<name>A0ABQ9IU89_9CUCU</name>
<keyword evidence="16" id="KW-1015">Disulfide bond</keyword>
<dbReference type="InterPro" id="IPR027417">
    <property type="entry name" value="P-loop_NTPase"/>
</dbReference>
<sequence length="676" mass="78168">KYNDWKDGLPDLKWLDEVLPDNDKWQQWRGNLVEFKENFKNNIELDPRIKALSDAKYKEFKSWFDQRLDDAIAAAEAQEQTAPSKKKQHKKLPRKVLHMLDLSRTETDNDKSRKDAQTRLNDIQDEMMQTQIKYQRELERLEKENKELRKQNLLLKQGKKPITRKVKRSLIDMYSEVLDELADFDSGYNTQDQLPRVVVVGDQSSGKTSVLEMIAQARIFPRGAGEMMTRAPVKVTLSEGPYHVAQFRDSSREFDLTKESDLADLRREVELRMRNSVRGGKTVSSEVISMTVKVLLRRDCPTKLVNIINHHHGDGNYMFWLDLASAHYARATLDWLEAKIFHPPPSQANRNFFGTIGSESLRQRLGTPKRAATLAANFPESPGLQRMVLVDLPGIISTQTTDMASDTRESIRQMTEAYMKNPNAIILCIQDGSVDAERSNVTDLVSNCDPSGKRTIFVLTKVDMAEENLADPNRIRKILSGKLFPMKALGYFAVVTGRGRKDDPIQTIKDYEENFFQNSKLFKIREQDRDELFERARGEILDEIVNLSQVSPKQWEEKLLNKMWEKVSDHVFENIYIPAAQTGSSGHSWENKAADMLRVIQLNALEDRTISDKRDWDQAVKFMESSVKEITKRAKHPPTLSYDELTTIRNNLQRNNVEVDNEFIREVWNAVYRRHF</sequence>
<evidence type="ECO:0000256" key="4">
    <source>
        <dbReference type="ARBA" id="ARBA00022692"/>
    </source>
</evidence>
<gene>
    <name evidence="21" type="ORF">NQ317_000469</name>
</gene>
<evidence type="ECO:0000256" key="10">
    <source>
        <dbReference type="ARBA" id="ARBA00022989"/>
    </source>
</evidence>
<protein>
    <recommendedName>
        <fullName evidence="17">Dynamin-like GTPase OPA1, mitochondrial</fullName>
        <ecNumber evidence="3">3.6.5.5</ecNumber>
    </recommendedName>
</protein>
<evidence type="ECO:0000256" key="5">
    <source>
        <dbReference type="ARBA" id="ARBA00022703"/>
    </source>
</evidence>
<keyword evidence="8" id="KW-0378">Hydrolase</keyword>
<dbReference type="PANTHER" id="PTHR11566">
    <property type="entry name" value="DYNAMIN"/>
    <property type="match status" value="1"/>
</dbReference>
<keyword evidence="4" id="KW-0812">Transmembrane</keyword>
<dbReference type="InterPro" id="IPR001401">
    <property type="entry name" value="Dynamin_GTPase"/>
</dbReference>
<evidence type="ECO:0000256" key="13">
    <source>
        <dbReference type="ARBA" id="ARBA00023128"/>
    </source>
</evidence>
<evidence type="ECO:0000256" key="7">
    <source>
        <dbReference type="ARBA" id="ARBA00022792"/>
    </source>
</evidence>
<evidence type="ECO:0000256" key="2">
    <source>
        <dbReference type="ARBA" id="ARBA00004569"/>
    </source>
</evidence>